<reference evidence="4" key="1">
    <citation type="submission" date="2021-01" db="EMBL/GenBank/DDBJ databases">
        <authorList>
            <person name="Corre E."/>
            <person name="Pelletier E."/>
            <person name="Niang G."/>
            <person name="Scheremetjew M."/>
            <person name="Finn R."/>
            <person name="Kale V."/>
            <person name="Holt S."/>
            <person name="Cochrane G."/>
            <person name="Meng A."/>
            <person name="Brown T."/>
            <person name="Cohen L."/>
        </authorList>
    </citation>
    <scope>NUCLEOTIDE SEQUENCE</scope>
    <source>
        <strain evidence="4">CCMP 410</strain>
    </source>
</reference>
<feature type="compositionally biased region" description="Polar residues" evidence="1">
    <location>
        <begin position="456"/>
        <end position="473"/>
    </location>
</feature>
<accession>A0A7S1UQ76</accession>
<evidence type="ECO:0000259" key="3">
    <source>
        <dbReference type="Pfam" id="PF13360"/>
    </source>
</evidence>
<evidence type="ECO:0000256" key="1">
    <source>
        <dbReference type="SAM" id="MobiDB-lite"/>
    </source>
</evidence>
<keyword evidence="2" id="KW-0812">Transmembrane</keyword>
<feature type="domain" description="Pyrrolo-quinoline quinone repeat" evidence="3">
    <location>
        <begin position="342"/>
        <end position="442"/>
    </location>
</feature>
<keyword evidence="2" id="KW-1133">Transmembrane helix</keyword>
<protein>
    <recommendedName>
        <fullName evidence="3">Pyrrolo-quinoline quinone repeat domain-containing protein</fullName>
    </recommendedName>
</protein>
<name>A0A7S1UQ76_9STRA</name>
<feature type="region of interest" description="Disordered" evidence="1">
    <location>
        <begin position="445"/>
        <end position="473"/>
    </location>
</feature>
<dbReference type="InterPro" id="IPR011047">
    <property type="entry name" value="Quinoprotein_ADH-like_sf"/>
</dbReference>
<dbReference type="InterPro" id="IPR018391">
    <property type="entry name" value="PQQ_b-propeller_rpt"/>
</dbReference>
<dbReference type="EMBL" id="HBGK01004884">
    <property type="protein sequence ID" value="CAD9273681.1"/>
    <property type="molecule type" value="Transcribed_RNA"/>
</dbReference>
<evidence type="ECO:0000256" key="2">
    <source>
        <dbReference type="SAM" id="Phobius"/>
    </source>
</evidence>
<proteinExistence type="predicted"/>
<dbReference type="AlphaFoldDB" id="A0A7S1UQ76"/>
<evidence type="ECO:0000313" key="4">
    <source>
        <dbReference type="EMBL" id="CAD9273681.1"/>
    </source>
</evidence>
<feature type="domain" description="Pyrrolo-quinoline quinone repeat" evidence="3">
    <location>
        <begin position="56"/>
        <end position="173"/>
    </location>
</feature>
<keyword evidence="2" id="KW-0472">Membrane</keyword>
<dbReference type="PANTHER" id="PTHR34512">
    <property type="entry name" value="CELL SURFACE PROTEIN"/>
    <property type="match status" value="1"/>
</dbReference>
<gene>
    <name evidence="4" type="ORF">GOCE00092_LOCUS2589</name>
</gene>
<dbReference type="Pfam" id="PF13360">
    <property type="entry name" value="PQQ_2"/>
    <property type="match status" value="2"/>
</dbReference>
<organism evidence="4">
    <name type="scientific">Grammatophora oceanica</name>
    <dbReference type="NCBI Taxonomy" id="210454"/>
    <lineage>
        <taxon>Eukaryota</taxon>
        <taxon>Sar</taxon>
        <taxon>Stramenopiles</taxon>
        <taxon>Ochrophyta</taxon>
        <taxon>Bacillariophyta</taxon>
        <taxon>Fragilariophyceae</taxon>
        <taxon>Fragilariophycidae</taxon>
        <taxon>Rhabdonematales</taxon>
        <taxon>Grammatophoraceae</taxon>
        <taxon>Grammatophora</taxon>
    </lineage>
</organism>
<dbReference type="Gene3D" id="2.130.10.10">
    <property type="entry name" value="YVTN repeat-like/Quinoprotein amine dehydrogenase"/>
    <property type="match status" value="1"/>
</dbReference>
<dbReference type="SMART" id="SM00564">
    <property type="entry name" value="PQQ"/>
    <property type="match status" value="2"/>
</dbReference>
<feature type="transmembrane region" description="Helical" evidence="2">
    <location>
        <begin position="12"/>
        <end position="30"/>
    </location>
</feature>
<dbReference type="SUPFAM" id="SSF50998">
    <property type="entry name" value="Quinoprotein alcohol dehydrogenase-like"/>
    <property type="match status" value="1"/>
</dbReference>
<feature type="compositionally biased region" description="Low complexity" evidence="1">
    <location>
        <begin position="445"/>
        <end position="455"/>
    </location>
</feature>
<dbReference type="PANTHER" id="PTHR34512:SF30">
    <property type="entry name" value="OUTER MEMBRANE PROTEIN ASSEMBLY FACTOR BAMB"/>
    <property type="match status" value="1"/>
</dbReference>
<dbReference type="InterPro" id="IPR002372">
    <property type="entry name" value="PQQ_rpt_dom"/>
</dbReference>
<dbReference type="InterPro" id="IPR015943">
    <property type="entry name" value="WD40/YVTN_repeat-like_dom_sf"/>
</dbReference>
<sequence>MLSRPTGRDYGWLLHVATIMLLLLILPSVVPQQMEPEPKWNMSASVPPMNFGNEVALADDQVTLIVTSNDGTVTALSADDGSSLWSYKTEEIPNQPSFSTAGVAFGESEMLGKFIITTVSSGFSGLDPTSCRVVALAYNGTRLWETITDSALEGECSGTPVVSSDGRYVFLTHNTLNGGKFTCLVADREGTPLFSQARPRALSPIGIFHNPSEGPYTGGENNSNDLLVFAFAPKPGESTIGSNTQLFAFQFGLGFDGYETWTGNYNVKKLLDDSGWYLTAAPVLANKGRHLYVSASESQFVSWIGDLFDSNATTIADFPDGDPTFTAPFNSVALSSNKSSPMLFAGTASTLFVKLDADGLEEWRQETSSLIRSKARVAPDDSIVYYIEEDGTVHAAQVTDGEDLWSESITNDTVVSDFALSRNGATLYVGTSFGEVVAWNVAEAPPTSSPSMTPSVATISPTSPGDTFAPTVNSRTKTPIAVSPSEAAPEGNPPCNVCGGSRVMTLLDEFTSFPIVGNITCFTFKCLGEDGFIPEAVCPETPTIAAPCGCEDSPTLAPSGAPSVGTGELPPSPAMTPVPTPDSSIAISAPTGAPVSGTCSSMSFRSFFVALAATVVWFYWM</sequence>